<evidence type="ECO:0000259" key="3">
    <source>
        <dbReference type="Pfam" id="PF00483"/>
    </source>
</evidence>
<dbReference type="Gene3D" id="3.90.550.10">
    <property type="entry name" value="Spore Coat Polysaccharide Biosynthesis Protein SpsA, Chain A"/>
    <property type="match status" value="1"/>
</dbReference>
<evidence type="ECO:0000259" key="4">
    <source>
        <dbReference type="Pfam" id="PF24894"/>
    </source>
</evidence>
<keyword evidence="6" id="KW-0548">Nucleotidyltransferase</keyword>
<organism evidence="6 7">
    <name type="scientific">Alkalibacterium putridalgicola</name>
    <dbReference type="NCBI Taxonomy" id="426703"/>
    <lineage>
        <taxon>Bacteria</taxon>
        <taxon>Bacillati</taxon>
        <taxon>Bacillota</taxon>
        <taxon>Bacilli</taxon>
        <taxon>Lactobacillales</taxon>
        <taxon>Carnobacteriaceae</taxon>
        <taxon>Alkalibacterium</taxon>
    </lineage>
</organism>
<dbReference type="SUPFAM" id="SSF53448">
    <property type="entry name" value="Nucleotide-diphospho-sugar transferases"/>
    <property type="match status" value="1"/>
</dbReference>
<comment type="similarity">
    <text evidence="1">Belongs to the bacterial/plant glucose-1-phosphate adenylyltransferase family.</text>
</comment>
<dbReference type="STRING" id="426703.SAMN04488100_10638"/>
<keyword evidence="6" id="KW-0808">Transferase</keyword>
<evidence type="ECO:0000256" key="1">
    <source>
        <dbReference type="ARBA" id="ARBA00010443"/>
    </source>
</evidence>
<dbReference type="AlphaFoldDB" id="A0A1H7RXU4"/>
<dbReference type="Proteomes" id="UP000198548">
    <property type="component" value="Unassembled WGS sequence"/>
</dbReference>
<name>A0A1H7RXU4_9LACT</name>
<evidence type="ECO:0000313" key="6">
    <source>
        <dbReference type="EMBL" id="SEL65120.1"/>
    </source>
</evidence>
<evidence type="ECO:0000313" key="7">
    <source>
        <dbReference type="Proteomes" id="UP000198548"/>
    </source>
</evidence>
<dbReference type="InterPro" id="IPR011004">
    <property type="entry name" value="Trimer_LpxA-like_sf"/>
</dbReference>
<dbReference type="GO" id="GO:0005978">
    <property type="term" value="P:glycogen biosynthetic process"/>
    <property type="evidence" value="ECO:0007669"/>
    <property type="project" value="UniProtKB-KW"/>
</dbReference>
<dbReference type="EMBL" id="FOBL01000006">
    <property type="protein sequence ID" value="SEL65120.1"/>
    <property type="molecule type" value="Genomic_DNA"/>
</dbReference>
<accession>A0A1H7RXU4</accession>
<dbReference type="InterPro" id="IPR056818">
    <property type="entry name" value="GlmU/GlgC-like_hexapep"/>
</dbReference>
<reference evidence="5 8" key="2">
    <citation type="submission" date="2019-07" db="EMBL/GenBank/DDBJ databases">
        <title>Whole genome shotgun sequence of Alkalibacterium putridalgicola NBRC 103243.</title>
        <authorList>
            <person name="Hosoyama A."/>
            <person name="Uohara A."/>
            <person name="Ohji S."/>
            <person name="Ichikawa N."/>
        </authorList>
    </citation>
    <scope>NUCLEOTIDE SEQUENCE [LARGE SCALE GENOMIC DNA]</scope>
    <source>
        <strain evidence="5 8">NBRC 103243</strain>
    </source>
</reference>
<dbReference type="NCBIfam" id="TIGR02092">
    <property type="entry name" value="glgD"/>
    <property type="match status" value="1"/>
</dbReference>
<keyword evidence="8" id="KW-1185">Reference proteome</keyword>
<evidence type="ECO:0000313" key="8">
    <source>
        <dbReference type="Proteomes" id="UP000321425"/>
    </source>
</evidence>
<proteinExistence type="inferred from homology"/>
<dbReference type="Pfam" id="PF00483">
    <property type="entry name" value="NTP_transferase"/>
    <property type="match status" value="1"/>
</dbReference>
<dbReference type="Proteomes" id="UP000321425">
    <property type="component" value="Unassembled WGS sequence"/>
</dbReference>
<keyword evidence="2" id="KW-0320">Glycogen biosynthesis</keyword>
<dbReference type="PANTHER" id="PTHR43523:SF6">
    <property type="entry name" value="GLYCOGEN BIOSYNTHESIS PROTEIN GLGD"/>
    <property type="match status" value="1"/>
</dbReference>
<gene>
    <name evidence="5" type="primary">glgC</name>
    <name evidence="5" type="ORF">APU01nite_03660</name>
    <name evidence="6" type="ORF">SAMN04488100_10638</name>
</gene>
<feature type="domain" description="Nucleotidyl transferase" evidence="3">
    <location>
        <begin position="16"/>
        <end position="159"/>
    </location>
</feature>
<evidence type="ECO:0000313" key="5">
    <source>
        <dbReference type="EMBL" id="GEK88327.1"/>
    </source>
</evidence>
<evidence type="ECO:0000256" key="2">
    <source>
        <dbReference type="ARBA" id="ARBA00023056"/>
    </source>
</evidence>
<protein>
    <submittedName>
        <fullName evidence="5 6">Glucose-1-phosphate adenylyltransferase</fullName>
    </submittedName>
</protein>
<dbReference type="InterPro" id="IPR011832">
    <property type="entry name" value="GlgDAde_trans"/>
</dbReference>
<dbReference type="InterPro" id="IPR029044">
    <property type="entry name" value="Nucleotide-diphossugar_trans"/>
</dbReference>
<dbReference type="EMBL" id="BJUX01000002">
    <property type="protein sequence ID" value="GEK88327.1"/>
    <property type="molecule type" value="Genomic_DNA"/>
</dbReference>
<dbReference type="PANTHER" id="PTHR43523">
    <property type="entry name" value="GLUCOSE-1-PHOSPHATE ADENYLYLTRANSFERASE-RELATED"/>
    <property type="match status" value="1"/>
</dbReference>
<dbReference type="InterPro" id="IPR011831">
    <property type="entry name" value="ADP-Glc_PPase"/>
</dbReference>
<dbReference type="RefSeq" id="WP_177165445.1">
    <property type="nucleotide sequence ID" value="NZ_BJUX01000002.1"/>
</dbReference>
<dbReference type="CDD" id="cd04651">
    <property type="entry name" value="LbH_G1P_AT_C"/>
    <property type="match status" value="1"/>
</dbReference>
<dbReference type="SUPFAM" id="SSF51161">
    <property type="entry name" value="Trimeric LpxA-like enzymes"/>
    <property type="match status" value="1"/>
</dbReference>
<dbReference type="Gene3D" id="2.160.10.10">
    <property type="entry name" value="Hexapeptide repeat proteins"/>
    <property type="match status" value="1"/>
</dbReference>
<reference evidence="6 7" key="1">
    <citation type="submission" date="2016-10" db="EMBL/GenBank/DDBJ databases">
        <authorList>
            <person name="de Groot N.N."/>
        </authorList>
    </citation>
    <scope>NUCLEOTIDE SEQUENCE [LARGE SCALE GENOMIC DNA]</scope>
    <source>
        <strain evidence="6 7">DSM 19182</strain>
    </source>
</reference>
<dbReference type="Pfam" id="PF24894">
    <property type="entry name" value="Hexapep_GlmU"/>
    <property type="match status" value="1"/>
</dbReference>
<dbReference type="GO" id="GO:0008878">
    <property type="term" value="F:glucose-1-phosphate adenylyltransferase activity"/>
    <property type="evidence" value="ECO:0007669"/>
    <property type="project" value="InterPro"/>
</dbReference>
<sequence length="392" mass="44432">MRTKIAPILNLVENSEKLMPLTKRRPLASLPFGCRYRLIDFPFSSLSSIEASSAALFIGGSGHSLYDHIRSGATWGLESSVGGGVFTHSHINLKAELEDNDGYIGNYYEDHYHYVSRSNAEYVILMGSSMLSNIRLDSLLQFHEKKKSDVTVIYKKIKRSEVREDSIYSSLIMSKNDDDCVEGSRPVTEISDQDADLLINMEMMIMSKDKFLTYLFEAKNQHVDITTDNLIKFSREADDEIYGFEYTGYLKVIEDIRSYYQANMDMLNEDNFNALFYRANPVLTKPKNSAPTYYGKQSEINNAQFANDCEIYGSVKNSMIFRKVSIAEGANVEDSIIMQDCCIEEDVHLKHVILDKHVYVKKGARLEGTAEEPIVVSKDSIIHAEGDIEEGE</sequence>
<dbReference type="InterPro" id="IPR005835">
    <property type="entry name" value="NTP_transferase_dom"/>
</dbReference>
<feature type="domain" description="Glucose-1-phosphate adenylyltransferase/Bifunctional protein GlmU-like C-terminal hexapeptide" evidence="4">
    <location>
        <begin position="295"/>
        <end position="365"/>
    </location>
</feature>